<evidence type="ECO:0000256" key="1">
    <source>
        <dbReference type="SAM" id="Phobius"/>
    </source>
</evidence>
<evidence type="ECO:0000313" key="3">
    <source>
        <dbReference type="EMBL" id="MFD1067031.1"/>
    </source>
</evidence>
<feature type="transmembrane region" description="Helical" evidence="1">
    <location>
        <begin position="113"/>
        <end position="134"/>
    </location>
</feature>
<accession>A0ABW3NKU0</accession>
<protein>
    <submittedName>
        <fullName evidence="3">Tripartite tricarboxylate transporter TctB family protein</fullName>
    </submittedName>
</protein>
<evidence type="ECO:0000259" key="2">
    <source>
        <dbReference type="Pfam" id="PF07331"/>
    </source>
</evidence>
<feature type="transmembrane region" description="Helical" evidence="1">
    <location>
        <begin position="6"/>
        <end position="22"/>
    </location>
</feature>
<name>A0ABW3NKU0_9BACI</name>
<dbReference type="EMBL" id="JBHTKK010000017">
    <property type="protein sequence ID" value="MFD1067031.1"/>
    <property type="molecule type" value="Genomic_DNA"/>
</dbReference>
<gene>
    <name evidence="3" type="ORF">ACFQ19_13455</name>
</gene>
<proteinExistence type="predicted"/>
<dbReference type="Pfam" id="PF07331">
    <property type="entry name" value="TctB"/>
    <property type="match status" value="1"/>
</dbReference>
<feature type="domain" description="DUF1468" evidence="2">
    <location>
        <begin position="8"/>
        <end position="139"/>
    </location>
</feature>
<feature type="transmembrane region" description="Helical" evidence="1">
    <location>
        <begin position="73"/>
        <end position="106"/>
    </location>
</feature>
<evidence type="ECO:0000313" key="4">
    <source>
        <dbReference type="Proteomes" id="UP001597041"/>
    </source>
</evidence>
<feature type="transmembrane region" description="Helical" evidence="1">
    <location>
        <begin position="42"/>
        <end position="61"/>
    </location>
</feature>
<sequence length="144" mass="16273">MKTSNIIASTIFIIGGILVFFYTNSFPSTPGEDVGSAFMPKIYASFLTILGVILLFKSIFINNEEGKGNIVKIIMYILTFTIFIILIPILGFYVSAIIFLIMLLVISKERNKFYYLILPIGIIVFIYLLFQQLLNVPLPEGLLF</sequence>
<keyword evidence="1" id="KW-0472">Membrane</keyword>
<reference evidence="4" key="1">
    <citation type="journal article" date="2019" name="Int. J. Syst. Evol. Microbiol.">
        <title>The Global Catalogue of Microorganisms (GCM) 10K type strain sequencing project: providing services to taxonomists for standard genome sequencing and annotation.</title>
        <authorList>
            <consortium name="The Broad Institute Genomics Platform"/>
            <consortium name="The Broad Institute Genome Sequencing Center for Infectious Disease"/>
            <person name="Wu L."/>
            <person name="Ma J."/>
        </authorList>
    </citation>
    <scope>NUCLEOTIDE SEQUENCE [LARGE SCALE GENOMIC DNA]</scope>
    <source>
        <strain evidence="4">CCUG 56608</strain>
    </source>
</reference>
<dbReference type="Proteomes" id="UP001597041">
    <property type="component" value="Unassembled WGS sequence"/>
</dbReference>
<dbReference type="InterPro" id="IPR009936">
    <property type="entry name" value="DUF1468"/>
</dbReference>
<comment type="caution">
    <text evidence="3">The sequence shown here is derived from an EMBL/GenBank/DDBJ whole genome shotgun (WGS) entry which is preliminary data.</text>
</comment>
<organism evidence="3 4">
    <name type="scientific">Oceanobacillus locisalsi</name>
    <dbReference type="NCBI Taxonomy" id="546107"/>
    <lineage>
        <taxon>Bacteria</taxon>
        <taxon>Bacillati</taxon>
        <taxon>Bacillota</taxon>
        <taxon>Bacilli</taxon>
        <taxon>Bacillales</taxon>
        <taxon>Bacillaceae</taxon>
        <taxon>Oceanobacillus</taxon>
    </lineage>
</organism>
<keyword evidence="4" id="KW-1185">Reference proteome</keyword>
<keyword evidence="1" id="KW-1133">Transmembrane helix</keyword>
<dbReference type="RefSeq" id="WP_379592916.1">
    <property type="nucleotide sequence ID" value="NZ_JBHTKK010000017.1"/>
</dbReference>
<keyword evidence="1" id="KW-0812">Transmembrane</keyword>